<dbReference type="EMBL" id="CP000393">
    <property type="protein sequence ID" value="ABG50414.1"/>
    <property type="molecule type" value="Genomic_DNA"/>
</dbReference>
<dbReference type="AlphaFoldDB" id="Q117B0"/>
<evidence type="ECO:0000313" key="2">
    <source>
        <dbReference type="EMBL" id="ABG50414.1"/>
    </source>
</evidence>
<keyword evidence="1" id="KW-0472">Membrane</keyword>
<feature type="transmembrane region" description="Helical" evidence="1">
    <location>
        <begin position="158"/>
        <end position="179"/>
    </location>
</feature>
<keyword evidence="1" id="KW-0812">Transmembrane</keyword>
<dbReference type="KEGG" id="ter:Tery_1042"/>
<proteinExistence type="predicted"/>
<keyword evidence="1" id="KW-1133">Transmembrane helix</keyword>
<organism evidence="2">
    <name type="scientific">Trichodesmium erythraeum (strain IMS101)</name>
    <dbReference type="NCBI Taxonomy" id="203124"/>
    <lineage>
        <taxon>Bacteria</taxon>
        <taxon>Bacillati</taxon>
        <taxon>Cyanobacteriota</taxon>
        <taxon>Cyanophyceae</taxon>
        <taxon>Oscillatoriophycideae</taxon>
        <taxon>Oscillatoriales</taxon>
        <taxon>Microcoleaceae</taxon>
        <taxon>Trichodesmium</taxon>
    </lineage>
</organism>
<protein>
    <submittedName>
        <fullName evidence="2">Uncharacterized protein</fullName>
    </submittedName>
</protein>
<dbReference type="RefSeq" id="WP_011610800.1">
    <property type="nucleotide sequence ID" value="NC_008312.1"/>
</dbReference>
<name>Q117B0_TRIEI</name>
<sequence>MTNQINDTFMQARQGNIAAIIQVMNENLAKLGVRIRAIFSDGVLQVLCEAPEPQHLEKSSILKEVKQTLEEISPRNIQQIEINSRIFKYPQLLWLEDITKNPDNKLLWSQKIILTKPNIFKQIANNFYINKLKRTKIPMSKGILLKRMQRLDQFQPDIIGIFLLSLIMLTLGIQVNRWLNNSWIDQITTSENIASQPSFLNDKKSSEDTELKSKVAFTQAVRLAQKAVAYGKIAKSKEEWMAIAKIWEEAAELMASVSPSYSRHDVALDRAEIYQKNSDIAKTQVEKIVRGE</sequence>
<evidence type="ECO:0000256" key="1">
    <source>
        <dbReference type="SAM" id="Phobius"/>
    </source>
</evidence>
<dbReference type="OrthoDB" id="494800at2"/>
<reference evidence="2" key="1">
    <citation type="submission" date="2006-06" db="EMBL/GenBank/DDBJ databases">
        <title>Complete sequence of Trichodesmium erythraeum IMS101.</title>
        <authorList>
            <consortium name="US DOE Joint Genome Institute"/>
            <person name="Copeland A."/>
            <person name="Lucas S."/>
            <person name="Lapidus A."/>
            <person name="Barry K."/>
            <person name="Detter J.C."/>
            <person name="Glavina del Rio T."/>
            <person name="Hammon N."/>
            <person name="Israni S."/>
            <person name="Dalin E."/>
            <person name="Tice H."/>
            <person name="Pitluck S."/>
            <person name="Kiss H."/>
            <person name="Munk A.C."/>
            <person name="Brettin T."/>
            <person name="Bruce D."/>
            <person name="Han C."/>
            <person name="Tapia R."/>
            <person name="Gilna P."/>
            <person name="Schmutz J."/>
            <person name="Larimer F."/>
            <person name="Land M."/>
            <person name="Hauser L."/>
            <person name="Kyrpides N."/>
            <person name="Kim E."/>
            <person name="Richardson P."/>
        </authorList>
    </citation>
    <scope>NUCLEOTIDE SEQUENCE [LARGE SCALE GENOMIC DNA]</scope>
    <source>
        <strain evidence="2">IMS101</strain>
    </source>
</reference>
<gene>
    <name evidence="2" type="ordered locus">Tery_1042</name>
</gene>
<dbReference type="eggNOG" id="ENOG502ZBNF">
    <property type="taxonomic scope" value="Bacteria"/>
</dbReference>
<accession>Q117B0</accession>
<dbReference type="HOGENOM" id="CLU_057865_0_0_3"/>